<organism evidence="1 2">
    <name type="scientific">Kribbella sancticallisti</name>
    <dbReference type="NCBI Taxonomy" id="460087"/>
    <lineage>
        <taxon>Bacteria</taxon>
        <taxon>Bacillati</taxon>
        <taxon>Actinomycetota</taxon>
        <taxon>Actinomycetes</taxon>
        <taxon>Propionibacteriales</taxon>
        <taxon>Kribbellaceae</taxon>
        <taxon>Kribbella</taxon>
    </lineage>
</organism>
<sequence>METLDGELREMRLTAAELLEYCLGKPGAWQDEPWEGDVVAKVSDKIFAFLGSGDSVGLKCGNNREEADELVDTYPEDVTKSAYIGRSGWNTVRLGGAVPDDEILELVDMSYQTIVGKLPKSRRPPVAT</sequence>
<dbReference type="InterPro" id="IPR058532">
    <property type="entry name" value="YjbR/MT2646/Rv2570-like"/>
</dbReference>
<dbReference type="GO" id="GO:0003677">
    <property type="term" value="F:DNA binding"/>
    <property type="evidence" value="ECO:0007669"/>
    <property type="project" value="UniProtKB-KW"/>
</dbReference>
<dbReference type="Proteomes" id="UP001500393">
    <property type="component" value="Unassembled WGS sequence"/>
</dbReference>
<dbReference type="Pfam" id="PF04237">
    <property type="entry name" value="YjbR"/>
    <property type="match status" value="1"/>
</dbReference>
<evidence type="ECO:0000313" key="2">
    <source>
        <dbReference type="Proteomes" id="UP001500393"/>
    </source>
</evidence>
<evidence type="ECO:0000313" key="1">
    <source>
        <dbReference type="EMBL" id="GAA1612708.1"/>
    </source>
</evidence>
<dbReference type="SUPFAM" id="SSF142906">
    <property type="entry name" value="YjbR-like"/>
    <property type="match status" value="1"/>
</dbReference>
<comment type="caution">
    <text evidence="1">The sequence shown here is derived from an EMBL/GenBank/DDBJ whole genome shotgun (WGS) entry which is preliminary data.</text>
</comment>
<dbReference type="EMBL" id="BAAAOS010000063">
    <property type="protein sequence ID" value="GAA1612708.1"/>
    <property type="molecule type" value="Genomic_DNA"/>
</dbReference>
<protein>
    <submittedName>
        <fullName evidence="1">MmcQ/YjbR family DNA-binding protein</fullName>
    </submittedName>
</protein>
<dbReference type="PANTHER" id="PTHR35145:SF1">
    <property type="entry name" value="CYTOPLASMIC PROTEIN"/>
    <property type="match status" value="1"/>
</dbReference>
<dbReference type="InterPro" id="IPR007351">
    <property type="entry name" value="YjbR"/>
</dbReference>
<dbReference type="Gene3D" id="3.90.1150.30">
    <property type="match status" value="1"/>
</dbReference>
<proteinExistence type="predicted"/>
<dbReference type="InterPro" id="IPR038056">
    <property type="entry name" value="YjbR-like_sf"/>
</dbReference>
<reference evidence="2" key="1">
    <citation type="journal article" date="2019" name="Int. J. Syst. Evol. Microbiol.">
        <title>The Global Catalogue of Microorganisms (GCM) 10K type strain sequencing project: providing services to taxonomists for standard genome sequencing and annotation.</title>
        <authorList>
            <consortium name="The Broad Institute Genomics Platform"/>
            <consortium name="The Broad Institute Genome Sequencing Center for Infectious Disease"/>
            <person name="Wu L."/>
            <person name="Ma J."/>
        </authorList>
    </citation>
    <scope>NUCLEOTIDE SEQUENCE [LARGE SCALE GENOMIC DNA]</scope>
    <source>
        <strain evidence="2">JCM 14969</strain>
    </source>
</reference>
<name>A0ABP4QIL3_9ACTN</name>
<dbReference type="PANTHER" id="PTHR35145">
    <property type="entry name" value="CYTOPLASMIC PROTEIN-RELATED"/>
    <property type="match status" value="1"/>
</dbReference>
<keyword evidence="1" id="KW-0238">DNA-binding</keyword>
<keyword evidence="2" id="KW-1185">Reference proteome</keyword>
<gene>
    <name evidence="1" type="ORF">GCM10009789_78690</name>
</gene>
<accession>A0ABP4QIL3</accession>